<protein>
    <submittedName>
        <fullName evidence="1">Uncharacterized protein</fullName>
    </submittedName>
</protein>
<dbReference type="RefSeq" id="WP_307224258.1">
    <property type="nucleotide sequence ID" value="NZ_CP116940.1"/>
</dbReference>
<proteinExistence type="predicted"/>
<keyword evidence="2" id="KW-1185">Reference proteome</keyword>
<name>A0ABT9Y8C0_9FIRM</name>
<organism evidence="1 2">
    <name type="scientific">Pectinatus haikarae</name>
    <dbReference type="NCBI Taxonomy" id="349096"/>
    <lineage>
        <taxon>Bacteria</taxon>
        <taxon>Bacillati</taxon>
        <taxon>Bacillota</taxon>
        <taxon>Negativicutes</taxon>
        <taxon>Selenomonadales</taxon>
        <taxon>Selenomonadaceae</taxon>
        <taxon>Pectinatus</taxon>
    </lineage>
</organism>
<evidence type="ECO:0000313" key="2">
    <source>
        <dbReference type="Proteomes" id="UP001239167"/>
    </source>
</evidence>
<accession>A0ABT9Y8C0</accession>
<dbReference type="EMBL" id="JAUSUE010000012">
    <property type="protein sequence ID" value="MDQ0204083.1"/>
    <property type="molecule type" value="Genomic_DNA"/>
</dbReference>
<reference evidence="1 2" key="1">
    <citation type="submission" date="2023-07" db="EMBL/GenBank/DDBJ databases">
        <title>Genomic Encyclopedia of Type Strains, Phase IV (KMG-IV): sequencing the most valuable type-strain genomes for metagenomic binning, comparative biology and taxonomic classification.</title>
        <authorList>
            <person name="Goeker M."/>
        </authorList>
    </citation>
    <scope>NUCLEOTIDE SEQUENCE [LARGE SCALE GENOMIC DNA]</scope>
    <source>
        <strain evidence="1 2">DSM 16980</strain>
    </source>
</reference>
<dbReference type="Proteomes" id="UP001239167">
    <property type="component" value="Unassembled WGS sequence"/>
</dbReference>
<dbReference type="Pfam" id="PF25705">
    <property type="entry name" value="Gad1"/>
    <property type="match status" value="1"/>
</dbReference>
<gene>
    <name evidence="1" type="ORF">J2S01_001805</name>
</gene>
<evidence type="ECO:0000313" key="1">
    <source>
        <dbReference type="EMBL" id="MDQ0204083.1"/>
    </source>
</evidence>
<sequence length="319" mass="37849">MKNKIMLIKTDKCCFISDLYTNKKDSYDYNYHHSAFVNWLFDDKKCTQTWAKHWFRIEKYPETITVECVETINKRYEIKDKKYITDSLPAVILCANKNDYDEDVIDSLYEFKKDTITSQQKVDVEIETVLEVENFHEVPFDFVGIHEINFGDKPYHITSADVHHQLIDEIMIPQVLLTEYPCRLTSKQMYDITRQYVREHIDKEQASITSDYDFCFTVKKIIPLYEPETLSYHYIFARTKKEREKVHFRVAKHKESTIFEMTDDINHYSGYSIIEGLTANSEKELKEKVDLWLTELMKKINKPLCTCDKCKGIGIIDKA</sequence>
<dbReference type="InterPro" id="IPR057845">
    <property type="entry name" value="Gad1"/>
</dbReference>
<comment type="caution">
    <text evidence="1">The sequence shown here is derived from an EMBL/GenBank/DDBJ whole genome shotgun (WGS) entry which is preliminary data.</text>
</comment>